<dbReference type="EMBL" id="BJWF01000016">
    <property type="protein sequence ID" value="GEL92149.1"/>
    <property type="molecule type" value="Genomic_DNA"/>
</dbReference>
<evidence type="ECO:0000259" key="1">
    <source>
        <dbReference type="Pfam" id="PF00085"/>
    </source>
</evidence>
<dbReference type="SUPFAM" id="SSF52833">
    <property type="entry name" value="Thioredoxin-like"/>
    <property type="match status" value="1"/>
</dbReference>
<dbReference type="Proteomes" id="UP000321830">
    <property type="component" value="Unassembled WGS sequence"/>
</dbReference>
<evidence type="ECO:0000313" key="2">
    <source>
        <dbReference type="EMBL" id="GEL92149.1"/>
    </source>
</evidence>
<dbReference type="AlphaFoldDB" id="A0A511J383"/>
<dbReference type="InterPro" id="IPR036249">
    <property type="entry name" value="Thioredoxin-like_sf"/>
</dbReference>
<reference evidence="2 3" key="1">
    <citation type="submission" date="2019-07" db="EMBL/GenBank/DDBJ databases">
        <title>Whole genome shotgun sequence of Enterococcus villorum NBRC 100699.</title>
        <authorList>
            <person name="Hosoyama A."/>
            <person name="Uohara A."/>
            <person name="Ohji S."/>
            <person name="Ichikawa N."/>
        </authorList>
    </citation>
    <scope>NUCLEOTIDE SEQUENCE [LARGE SCALE GENOMIC DNA]</scope>
    <source>
        <strain evidence="2 3">NBRC 100699</strain>
    </source>
</reference>
<dbReference type="RefSeq" id="WP_010751879.1">
    <property type="nucleotide sequence ID" value="NZ_BJWF01000016.1"/>
</dbReference>
<organism evidence="2 3">
    <name type="scientific">Enterococcus villorum</name>
    <dbReference type="NCBI Taxonomy" id="112904"/>
    <lineage>
        <taxon>Bacteria</taxon>
        <taxon>Bacillati</taxon>
        <taxon>Bacillota</taxon>
        <taxon>Bacilli</taxon>
        <taxon>Lactobacillales</taxon>
        <taxon>Enterococcaceae</taxon>
        <taxon>Enterococcus</taxon>
    </lineage>
</organism>
<dbReference type="InterPro" id="IPR013766">
    <property type="entry name" value="Thioredoxin_domain"/>
</dbReference>
<dbReference type="CDD" id="cd02947">
    <property type="entry name" value="TRX_family"/>
    <property type="match status" value="1"/>
</dbReference>
<proteinExistence type="predicted"/>
<dbReference type="Pfam" id="PF00085">
    <property type="entry name" value="Thioredoxin"/>
    <property type="match status" value="1"/>
</dbReference>
<gene>
    <name evidence="2" type="ORF">EVI01_14860</name>
</gene>
<feature type="domain" description="Thioredoxin" evidence="1">
    <location>
        <begin position="40"/>
        <end position="116"/>
    </location>
</feature>
<accession>A0A511J383</accession>
<sequence length="127" mass="14734">MKKIISTSIVSIIILSSTLFLFLRNIVDENFYHSIDANELNTYLIENKVYLYFYSDSCAKCIFLKESLSKEDVAQIILGINIDEEKNERLVENYGISSTPTLLEYSKGKITKRIEHYEDILQLLLNI</sequence>
<dbReference type="Gene3D" id="3.40.30.10">
    <property type="entry name" value="Glutaredoxin"/>
    <property type="match status" value="1"/>
</dbReference>
<evidence type="ECO:0000313" key="3">
    <source>
        <dbReference type="Proteomes" id="UP000321830"/>
    </source>
</evidence>
<protein>
    <recommendedName>
        <fullName evidence="1">Thioredoxin domain-containing protein</fullName>
    </recommendedName>
</protein>
<name>A0A511J383_9ENTE</name>
<comment type="caution">
    <text evidence="2">The sequence shown here is derived from an EMBL/GenBank/DDBJ whole genome shotgun (WGS) entry which is preliminary data.</text>
</comment>